<accession>A0A2M3ZX32</accession>
<protein>
    <submittedName>
        <fullName evidence="2">Putative secreted peptide</fullName>
    </submittedName>
</protein>
<organism evidence="2">
    <name type="scientific">Anopheles braziliensis</name>
    <dbReference type="NCBI Taxonomy" id="58242"/>
    <lineage>
        <taxon>Eukaryota</taxon>
        <taxon>Metazoa</taxon>
        <taxon>Ecdysozoa</taxon>
        <taxon>Arthropoda</taxon>
        <taxon>Hexapoda</taxon>
        <taxon>Insecta</taxon>
        <taxon>Pterygota</taxon>
        <taxon>Neoptera</taxon>
        <taxon>Endopterygota</taxon>
        <taxon>Diptera</taxon>
        <taxon>Nematocera</taxon>
        <taxon>Culicoidea</taxon>
        <taxon>Culicidae</taxon>
        <taxon>Anophelinae</taxon>
        <taxon>Anopheles</taxon>
    </lineage>
</organism>
<reference evidence="2" key="1">
    <citation type="submission" date="2018-01" db="EMBL/GenBank/DDBJ databases">
        <title>An insight into the sialome of Amazonian anophelines.</title>
        <authorList>
            <person name="Ribeiro J.M."/>
            <person name="Scarpassa V."/>
            <person name="Calvo E."/>
        </authorList>
    </citation>
    <scope>NUCLEOTIDE SEQUENCE</scope>
    <source>
        <tissue evidence="2">Salivary glands</tissue>
    </source>
</reference>
<sequence>MADLSGIWQWSMVVAAQTCPGTPAADALSNPRPGQSRTGAHRPSTRSGPALVSWRCRPQQASRTDRSS</sequence>
<proteinExistence type="predicted"/>
<name>A0A2M3ZX32_9DIPT</name>
<evidence type="ECO:0000313" key="2">
    <source>
        <dbReference type="EMBL" id="MBW33071.1"/>
    </source>
</evidence>
<evidence type="ECO:0000256" key="1">
    <source>
        <dbReference type="SAM" id="MobiDB-lite"/>
    </source>
</evidence>
<dbReference type="EMBL" id="GGFM01012320">
    <property type="protein sequence ID" value="MBW33071.1"/>
    <property type="molecule type" value="Transcribed_RNA"/>
</dbReference>
<feature type="region of interest" description="Disordered" evidence="1">
    <location>
        <begin position="21"/>
        <end position="68"/>
    </location>
</feature>
<dbReference type="AlphaFoldDB" id="A0A2M3ZX32"/>